<feature type="compositionally biased region" description="Basic residues" evidence="1">
    <location>
        <begin position="33"/>
        <end position="43"/>
    </location>
</feature>
<feature type="region of interest" description="Disordered" evidence="1">
    <location>
        <begin position="14"/>
        <end position="45"/>
    </location>
</feature>
<evidence type="ECO:0000256" key="1">
    <source>
        <dbReference type="SAM" id="MobiDB-lite"/>
    </source>
</evidence>
<proteinExistence type="predicted"/>
<dbReference type="OrthoDB" id="5236058at2759"/>
<dbReference type="OMA" id="CWILRRI"/>
<dbReference type="Proteomes" id="UP000028524">
    <property type="component" value="Unassembled WGS sequence"/>
</dbReference>
<feature type="region of interest" description="Disordered" evidence="1">
    <location>
        <begin position="345"/>
        <end position="380"/>
    </location>
</feature>
<feature type="compositionally biased region" description="Polar residues" evidence="1">
    <location>
        <begin position="359"/>
        <end position="371"/>
    </location>
</feature>
<dbReference type="STRING" id="1283841.A0A084QKB8"/>
<dbReference type="EMBL" id="KL660686">
    <property type="protein sequence ID" value="KFA64403.1"/>
    <property type="molecule type" value="Genomic_DNA"/>
</dbReference>
<dbReference type="AlphaFoldDB" id="A0A084QKB8"/>
<evidence type="ECO:0000313" key="2">
    <source>
        <dbReference type="EMBL" id="KFA64403.1"/>
    </source>
</evidence>
<organism evidence="2 3">
    <name type="scientific">Stachybotrys chlorohalonatus (strain IBT 40285)</name>
    <dbReference type="NCBI Taxonomy" id="1283841"/>
    <lineage>
        <taxon>Eukaryota</taxon>
        <taxon>Fungi</taxon>
        <taxon>Dikarya</taxon>
        <taxon>Ascomycota</taxon>
        <taxon>Pezizomycotina</taxon>
        <taxon>Sordariomycetes</taxon>
        <taxon>Hypocreomycetidae</taxon>
        <taxon>Hypocreales</taxon>
        <taxon>Stachybotryaceae</taxon>
        <taxon>Stachybotrys</taxon>
    </lineage>
</organism>
<keyword evidence="3" id="KW-1185">Reference proteome</keyword>
<accession>A0A084QKB8</accession>
<name>A0A084QKB8_STAC4</name>
<dbReference type="InParanoid" id="A0A084QKB8"/>
<protein>
    <submittedName>
        <fullName evidence="2">Uncharacterized protein</fullName>
    </submittedName>
</protein>
<sequence>MAVFSCLTVPFRRRPSQHQRSIDGGISSSSSPRVRHRRRKPVSKPRLTVAMSQSADEWSQATRNLLEAAVMRPLPPTPAAAPPQTHVQLAPAWTYDSTNTGAYVLPAANEPLDPAAVCSVVECIGVLFEGMAYAVCGLAAMTYHGFRGRRPTQVSLLCPSESRRVMQCWAVAKGMRPVPDALDAFWLNTPNGGVRRVRLKFTSEFRGLSSVRVGPSRTSILTLPSIADMVALGYVHGLQDASLRRQQAFANDMCWILRRIAEMHDEDAATHRLRGPLVPHIVQRTFWLPFTLSFPDSVALFARAGLAMEADGLGLRQPADAGQGDHAQLQRSPAWAMRFKDEVGRDEDAEWGKAPRVTMANSSARGSSRPTTEGIPRHQG</sequence>
<gene>
    <name evidence="2" type="ORF">S40285_01078</name>
</gene>
<evidence type="ECO:0000313" key="3">
    <source>
        <dbReference type="Proteomes" id="UP000028524"/>
    </source>
</evidence>
<reference evidence="2 3" key="1">
    <citation type="journal article" date="2014" name="BMC Genomics">
        <title>Comparative genome sequencing reveals chemotype-specific gene clusters in the toxigenic black mold Stachybotrys.</title>
        <authorList>
            <person name="Semeiks J."/>
            <person name="Borek D."/>
            <person name="Otwinowski Z."/>
            <person name="Grishin N.V."/>
        </authorList>
    </citation>
    <scope>NUCLEOTIDE SEQUENCE [LARGE SCALE GENOMIC DNA]</scope>
    <source>
        <strain evidence="2 3">IBT 40285</strain>
    </source>
</reference>
<dbReference type="HOGENOM" id="CLU_669352_0_0_1"/>